<dbReference type="Pfam" id="PF00282">
    <property type="entry name" value="Pyridoxal_deC"/>
    <property type="match status" value="1"/>
</dbReference>
<feature type="non-terminal residue" evidence="9">
    <location>
        <position position="1"/>
    </location>
</feature>
<evidence type="ECO:0000313" key="10">
    <source>
        <dbReference type="Proteomes" id="UP000183200"/>
    </source>
</evidence>
<comment type="cofactor">
    <cofactor evidence="1 7">
        <name>pyridoxal 5'-phosphate</name>
        <dbReference type="ChEBI" id="CHEBI:597326"/>
    </cofactor>
</comment>
<dbReference type="PANTHER" id="PTHR45527:SF1">
    <property type="entry name" value="FATTY ACID SYNTHASE"/>
    <property type="match status" value="1"/>
</dbReference>
<dbReference type="GO" id="GO:0031177">
    <property type="term" value="F:phosphopantetheine binding"/>
    <property type="evidence" value="ECO:0007669"/>
    <property type="project" value="InterPro"/>
</dbReference>
<dbReference type="SUPFAM" id="SSF53383">
    <property type="entry name" value="PLP-dependent transferases"/>
    <property type="match status" value="1"/>
</dbReference>
<dbReference type="Gene3D" id="3.30.559.30">
    <property type="entry name" value="Nonribosomal peptide synthetase, condensation domain"/>
    <property type="match status" value="1"/>
</dbReference>
<keyword evidence="4" id="KW-0597">Phosphoprotein</keyword>
<dbReference type="Pfam" id="PF00668">
    <property type="entry name" value="Condensation"/>
    <property type="match status" value="1"/>
</dbReference>
<dbReference type="Gene3D" id="3.90.1150.10">
    <property type="entry name" value="Aspartate Aminotransferase, domain 1"/>
    <property type="match status" value="1"/>
</dbReference>
<dbReference type="GO" id="GO:0019752">
    <property type="term" value="P:carboxylic acid metabolic process"/>
    <property type="evidence" value="ECO:0007669"/>
    <property type="project" value="InterPro"/>
</dbReference>
<dbReference type="InterPro" id="IPR015424">
    <property type="entry name" value="PyrdxlP-dep_Trfase"/>
</dbReference>
<evidence type="ECO:0000256" key="6">
    <source>
        <dbReference type="ARBA" id="ARBA00023239"/>
    </source>
</evidence>
<dbReference type="FunFam" id="1.10.1200.10:FF:000005">
    <property type="entry name" value="Nonribosomal peptide synthetase 1"/>
    <property type="match status" value="1"/>
</dbReference>
<dbReference type="Gene3D" id="3.40.640.10">
    <property type="entry name" value="Type I PLP-dependent aspartate aminotransferase-like (Major domain)"/>
    <property type="match status" value="1"/>
</dbReference>
<dbReference type="GO" id="GO:0009366">
    <property type="term" value="C:enterobactin synthetase complex"/>
    <property type="evidence" value="ECO:0007669"/>
    <property type="project" value="TreeGrafter"/>
</dbReference>
<dbReference type="InterPro" id="IPR002129">
    <property type="entry name" value="PyrdxlP-dep_de-COase"/>
</dbReference>
<proteinExistence type="predicted"/>
<dbReference type="GO" id="GO:0047527">
    <property type="term" value="F:2,3-dihydroxybenzoate-serine ligase activity"/>
    <property type="evidence" value="ECO:0007669"/>
    <property type="project" value="TreeGrafter"/>
</dbReference>
<evidence type="ECO:0000259" key="8">
    <source>
        <dbReference type="PROSITE" id="PS50075"/>
    </source>
</evidence>
<dbReference type="Pfam" id="PF13193">
    <property type="entry name" value="AMP-binding_C"/>
    <property type="match status" value="1"/>
</dbReference>
<feature type="modified residue" description="N6-(pyridoxal phosphate)lysine" evidence="7">
    <location>
        <position position="1203"/>
    </location>
</feature>
<name>A0A1H0MKA3_9SPHI</name>
<evidence type="ECO:0000313" key="9">
    <source>
        <dbReference type="EMBL" id="SDO80774.1"/>
    </source>
</evidence>
<feature type="domain" description="Carrier" evidence="8">
    <location>
        <begin position="28"/>
        <end position="103"/>
    </location>
</feature>
<dbReference type="InterPro" id="IPR045851">
    <property type="entry name" value="AMP-bd_C_sf"/>
</dbReference>
<evidence type="ECO:0000256" key="5">
    <source>
        <dbReference type="ARBA" id="ARBA00022898"/>
    </source>
</evidence>
<dbReference type="GO" id="GO:0030170">
    <property type="term" value="F:pyridoxal phosphate binding"/>
    <property type="evidence" value="ECO:0007669"/>
    <property type="project" value="InterPro"/>
</dbReference>
<dbReference type="InterPro" id="IPR042099">
    <property type="entry name" value="ANL_N_sf"/>
</dbReference>
<gene>
    <name evidence="9" type="ORF">SAMN05421820_1261</name>
</gene>
<keyword evidence="3" id="KW-0596">Phosphopantetheine</keyword>
<dbReference type="Gene3D" id="1.10.1200.10">
    <property type="entry name" value="ACP-like"/>
    <property type="match status" value="2"/>
</dbReference>
<dbReference type="Gene3D" id="3.30.300.30">
    <property type="match status" value="1"/>
</dbReference>
<dbReference type="Gene3D" id="2.30.38.10">
    <property type="entry name" value="Luciferase, Domain 3"/>
    <property type="match status" value="1"/>
</dbReference>
<keyword evidence="5 7" id="KW-0663">Pyridoxal phosphate</keyword>
<dbReference type="InterPro" id="IPR015421">
    <property type="entry name" value="PyrdxlP-dep_Trfase_major"/>
</dbReference>
<dbReference type="EMBL" id="FNGY01000026">
    <property type="protein sequence ID" value="SDO80774.1"/>
    <property type="molecule type" value="Genomic_DNA"/>
</dbReference>
<dbReference type="PROSITE" id="PS50075">
    <property type="entry name" value="CARRIER"/>
    <property type="match status" value="2"/>
</dbReference>
<dbReference type="GO" id="GO:0005829">
    <property type="term" value="C:cytosol"/>
    <property type="evidence" value="ECO:0007669"/>
    <property type="project" value="TreeGrafter"/>
</dbReference>
<dbReference type="InterPro" id="IPR015422">
    <property type="entry name" value="PyrdxlP-dep_Trfase_small"/>
</dbReference>
<sequence length="1701" mass="193335">LTTNGKVDKKALPDPDGLGLSSGVEYLAPRNDTEERLLLIWQDILGREQIGVKDNFFDLGGHSLKVIRLINQIHKEFGMKLALKELFTKSVLEDQAKLIQTGKAQAFISIACLPEQEKYVLSSSQKRLWILNQLMGGQVAYNMPCAYVFEGKLDRTALEFSFASLFERHESLRTIFKEDEQGDVHQYIRSSEQVNFHIHNEDIRSSVQQEELLKTMVEQEFVKPFDLSAGPLLRANLYQLADHKWVFTYVMHHVISDGWSMGILIKELLQSYNTHLTGKKDVLPPLRIQYKDYADWQQAQLAGTNVHGHKEYWLDQFSGELPVLNLTGDKVRPLIKTYSGRTNQYKIKKNTADQLRALTKSHRCTMFMGLLAAVNALLYRYTGQEDIIIGSPIAGRGHSDLENQIGFFVNTLALRSEFKGTDSCESLLRKTRDITLAAYEHQIYPFDQLVEDLNLQRDMSRNALFDIMLIFKDSQTEEHQPDLLVEGLKVEGFEGGQHHLSKFDITFYFNDTGVELDASIEYNTDIFSEDTISRLWKHFEGLLESFSHNPEQSLNKLAFLSESEKHELLENFNDTAISYPKDGNILRLFKEQVGHYPENIALVSGNRELTYQQLDHLSNRLAYCLAGNHQVKRGDIVGIGLERNEWMLIAILGILRVGATYLPLDIENPQERNDYMIKDSNCRVVIDDQFIKTFNGLKVDPDQQEYPEVQDPGICALIYTTGSTGVPKGVLISSQNLHNRLNWMWAAFPFKEAEVCIAKTSLSFVDHMWELFGPLLKGIKLIMFHKHELLDVEKFIVKLGHFKVTRIVLVPSLLKQLLIHEELCSTTLQNLSDWTCSGEVLSRQLVDDFYTVFKSHRLLNIYGSTEVTADATFFDTSKGRNRVSEKIPEIFDQGISSGFIEKIKAAGFLNEEIIGVQEHKLADNYADFTEVRIRKKTVEEYGDFLTENLNKGLINVASPKFIGHMTGPVPPIVQELNQLMISLNQNLVKFETSGIGTFIERQCVGMLHHLVYRKPEEYYKSVVQDPASSLGVVTNGGTMSNFVALSYTLANLLTEKLDFAGLNKKGLQAALKAYNYTGVVVIGSERSHYSIRKALRALGLGEDSFIRHEMDADRLRESGLKLAEVIREKRAENYLILAIIGIAGSTESGKIDPLTELGAIANEHQVHFHVDAAFGGPYLFSTGLSGKLNGIALADSVTICGHKQLYLPMGFSICLFKSEKQVRSSEHNSKYQARKGSLDLGRYTLEGSRSFLSLVLHGVLNVIGIEGYGEIIESNYRRAQLFKSIIALNRSFELDKESDLNIVLYRYIPESLRDIIFLRALTADEQDFLNHLNQQIQERQFAEGKSFVSYTALKKLNGTSDQVFFRAVLMNPFTRESDLNEILAEQEEIAHAILGLERKQTEELKDLYRVRIGKPIANTKVYILSEALELCPIGVVGEICIAGDCVSAGYVNHPVLMESKFRVNPFNTDSMLFRTGDQGRWLADGNVEFIGRIDDQIKINGYRVDLQEIETCLLRYPGLDAVCVIYRSEEEHSKQLVAYFEGKEELDISGIREHLNKSLLPYMVPAYFIQLDSLPLNNSGKIDKNTLHRLALPKRVYTDNYVAPRSEIEAKLVGIWQDVLGHDKIGIYDNFFEIGGNSLKIIRLAREIRKEFEMEVDVSVLFRFSNIKSLVDHFSKTEEVVEELEFDREEFMSDLNKFNFD</sequence>
<comment type="cofactor">
    <cofactor evidence="2">
        <name>pantetheine 4'-phosphate</name>
        <dbReference type="ChEBI" id="CHEBI:47942"/>
    </cofactor>
</comment>
<dbReference type="SUPFAM" id="SSF47336">
    <property type="entry name" value="ACP-like"/>
    <property type="match status" value="2"/>
</dbReference>
<dbReference type="InterPro" id="IPR025110">
    <property type="entry name" value="AMP-bd_C"/>
</dbReference>
<dbReference type="Gene3D" id="3.30.559.10">
    <property type="entry name" value="Chloramphenicol acetyltransferase-like domain"/>
    <property type="match status" value="1"/>
</dbReference>
<dbReference type="SUPFAM" id="SSF52777">
    <property type="entry name" value="CoA-dependent acyltransferases"/>
    <property type="match status" value="2"/>
</dbReference>
<dbReference type="InterPro" id="IPR001242">
    <property type="entry name" value="Condensation_dom"/>
</dbReference>
<dbReference type="Pfam" id="PF00550">
    <property type="entry name" value="PP-binding"/>
    <property type="match status" value="2"/>
</dbReference>
<dbReference type="GO" id="GO:0043041">
    <property type="term" value="P:amino acid activation for nonribosomal peptide biosynthetic process"/>
    <property type="evidence" value="ECO:0007669"/>
    <property type="project" value="TreeGrafter"/>
</dbReference>
<dbReference type="SMART" id="SM00823">
    <property type="entry name" value="PKS_PP"/>
    <property type="match status" value="2"/>
</dbReference>
<dbReference type="InterPro" id="IPR023213">
    <property type="entry name" value="CAT-like_dom_sf"/>
</dbReference>
<protein>
    <submittedName>
        <fullName evidence="9">Putative pyridoxal-dependent aspartate 1-decarboxylase</fullName>
    </submittedName>
</protein>
<evidence type="ECO:0000256" key="4">
    <source>
        <dbReference type="ARBA" id="ARBA00022553"/>
    </source>
</evidence>
<feature type="domain" description="Carrier" evidence="8">
    <location>
        <begin position="1603"/>
        <end position="1678"/>
    </location>
</feature>
<evidence type="ECO:0000256" key="2">
    <source>
        <dbReference type="ARBA" id="ARBA00001957"/>
    </source>
</evidence>
<dbReference type="InterPro" id="IPR020806">
    <property type="entry name" value="PKS_PP-bd"/>
</dbReference>
<dbReference type="InterPro" id="IPR000873">
    <property type="entry name" value="AMP-dep_synth/lig_dom"/>
</dbReference>
<dbReference type="Proteomes" id="UP000183200">
    <property type="component" value="Unassembled WGS sequence"/>
</dbReference>
<dbReference type="OrthoDB" id="4317020at2"/>
<dbReference type="PROSITE" id="PS00455">
    <property type="entry name" value="AMP_BINDING"/>
    <property type="match status" value="1"/>
</dbReference>
<dbReference type="GO" id="GO:0009239">
    <property type="term" value="P:enterobactin biosynthetic process"/>
    <property type="evidence" value="ECO:0007669"/>
    <property type="project" value="TreeGrafter"/>
</dbReference>
<dbReference type="InterPro" id="IPR036736">
    <property type="entry name" value="ACP-like_sf"/>
</dbReference>
<dbReference type="InterPro" id="IPR020845">
    <property type="entry name" value="AMP-binding_CS"/>
</dbReference>
<dbReference type="Gene3D" id="3.40.50.12780">
    <property type="entry name" value="N-terminal domain of ligase-like"/>
    <property type="match status" value="1"/>
</dbReference>
<reference evidence="10" key="1">
    <citation type="submission" date="2016-10" db="EMBL/GenBank/DDBJ databases">
        <authorList>
            <person name="Varghese N."/>
            <person name="Submissions S."/>
        </authorList>
    </citation>
    <scope>NUCLEOTIDE SEQUENCE [LARGE SCALE GENOMIC DNA]</scope>
    <source>
        <strain evidence="10">DSM 19110</strain>
    </source>
</reference>
<evidence type="ECO:0000256" key="7">
    <source>
        <dbReference type="PIRSR" id="PIRSR602129-50"/>
    </source>
</evidence>
<evidence type="ECO:0000256" key="3">
    <source>
        <dbReference type="ARBA" id="ARBA00022450"/>
    </source>
</evidence>
<dbReference type="GO" id="GO:0016830">
    <property type="term" value="F:carbon-carbon lyase activity"/>
    <property type="evidence" value="ECO:0007669"/>
    <property type="project" value="InterPro"/>
</dbReference>
<dbReference type="InterPro" id="IPR006162">
    <property type="entry name" value="Ppantetheine_attach_site"/>
</dbReference>
<organism evidence="9 10">
    <name type="scientific">Pedobacter steynii</name>
    <dbReference type="NCBI Taxonomy" id="430522"/>
    <lineage>
        <taxon>Bacteria</taxon>
        <taxon>Pseudomonadati</taxon>
        <taxon>Bacteroidota</taxon>
        <taxon>Sphingobacteriia</taxon>
        <taxon>Sphingobacteriales</taxon>
        <taxon>Sphingobacteriaceae</taxon>
        <taxon>Pedobacter</taxon>
    </lineage>
</organism>
<evidence type="ECO:0000256" key="1">
    <source>
        <dbReference type="ARBA" id="ARBA00001933"/>
    </source>
</evidence>
<dbReference type="RefSeq" id="WP_143010623.1">
    <property type="nucleotide sequence ID" value="NZ_FNGY01000026.1"/>
</dbReference>
<keyword evidence="6" id="KW-0456">Lyase</keyword>
<dbReference type="PANTHER" id="PTHR45527">
    <property type="entry name" value="NONRIBOSOMAL PEPTIDE SYNTHETASE"/>
    <property type="match status" value="1"/>
</dbReference>
<dbReference type="CDD" id="cd19531">
    <property type="entry name" value="LCL_NRPS-like"/>
    <property type="match status" value="1"/>
</dbReference>
<dbReference type="PROSITE" id="PS00012">
    <property type="entry name" value="PHOSPHOPANTETHEINE"/>
    <property type="match status" value="2"/>
</dbReference>
<accession>A0A1H0MKA3</accession>
<dbReference type="InterPro" id="IPR009081">
    <property type="entry name" value="PP-bd_ACP"/>
</dbReference>
<keyword evidence="10" id="KW-1185">Reference proteome</keyword>
<dbReference type="SUPFAM" id="SSF56801">
    <property type="entry name" value="Acetyl-CoA synthetase-like"/>
    <property type="match status" value="2"/>
</dbReference>
<dbReference type="Pfam" id="PF00501">
    <property type="entry name" value="AMP-binding"/>
    <property type="match status" value="2"/>
</dbReference>